<name>A0ABN2UBN9_9ACTN</name>
<evidence type="ECO:0000313" key="1">
    <source>
        <dbReference type="EMBL" id="GAA2033235.1"/>
    </source>
</evidence>
<dbReference type="Proteomes" id="UP001500751">
    <property type="component" value="Unassembled WGS sequence"/>
</dbReference>
<dbReference type="RefSeq" id="WP_344666863.1">
    <property type="nucleotide sequence ID" value="NZ_BAAAQN010000020.1"/>
</dbReference>
<evidence type="ECO:0000313" key="2">
    <source>
        <dbReference type="Proteomes" id="UP001500751"/>
    </source>
</evidence>
<proteinExistence type="predicted"/>
<keyword evidence="2" id="KW-1185">Reference proteome</keyword>
<dbReference type="EMBL" id="BAAAQN010000020">
    <property type="protein sequence ID" value="GAA2033235.1"/>
    <property type="molecule type" value="Genomic_DNA"/>
</dbReference>
<accession>A0ABN2UBN9</accession>
<protein>
    <submittedName>
        <fullName evidence="1">Uncharacterized protein</fullName>
    </submittedName>
</protein>
<reference evidence="1 2" key="1">
    <citation type="journal article" date="2019" name="Int. J. Syst. Evol. Microbiol.">
        <title>The Global Catalogue of Microorganisms (GCM) 10K type strain sequencing project: providing services to taxonomists for standard genome sequencing and annotation.</title>
        <authorList>
            <consortium name="The Broad Institute Genomics Platform"/>
            <consortium name="The Broad Institute Genome Sequencing Center for Infectious Disease"/>
            <person name="Wu L."/>
            <person name="Ma J."/>
        </authorList>
    </citation>
    <scope>NUCLEOTIDE SEQUENCE [LARGE SCALE GENOMIC DNA]</scope>
    <source>
        <strain evidence="1 2">JCM 16014</strain>
    </source>
</reference>
<sequence length="324" mass="36432">MIDYSGFAGRLAACEDRAARWDLLREVQREWGFVGAGNVWEPRTEWPPADMTGDSEPEDEEFEGFDEADEDYGYAAVVPPAINEWYALAENSFSQMPFLYWTHPMDRPCRYPDARTVFYLRKHDIAEDVIPPFHGIFMAEYEACFSWGYRESDAMKDDDPPVYVLNYARPEWELAEDLADGPDDPRCMELTARSITEWALAFAMVNIPFSAQHVLSTLRAEPEKGDPGVFDAAAVAQHTIADYSTLTDDQRARLDEAYPSLGFLTWQDFGANQLRGGPDVVLNHKTDPDDPDANGSLSIAARTPEAMAAVVERLGLDDNTPPEI</sequence>
<comment type="caution">
    <text evidence="1">The sequence shown here is derived from an EMBL/GenBank/DDBJ whole genome shotgun (WGS) entry which is preliminary data.</text>
</comment>
<gene>
    <name evidence="1" type="ORF">GCM10009839_36950</name>
</gene>
<organism evidence="1 2">
    <name type="scientific">Catenulispora yoronensis</name>
    <dbReference type="NCBI Taxonomy" id="450799"/>
    <lineage>
        <taxon>Bacteria</taxon>
        <taxon>Bacillati</taxon>
        <taxon>Actinomycetota</taxon>
        <taxon>Actinomycetes</taxon>
        <taxon>Catenulisporales</taxon>
        <taxon>Catenulisporaceae</taxon>
        <taxon>Catenulispora</taxon>
    </lineage>
</organism>